<accession>A0A1H7HFZ9</accession>
<feature type="compositionally biased region" description="Basic and acidic residues" evidence="1">
    <location>
        <begin position="40"/>
        <end position="52"/>
    </location>
</feature>
<feature type="region of interest" description="Disordered" evidence="1">
    <location>
        <begin position="112"/>
        <end position="251"/>
    </location>
</feature>
<feature type="compositionally biased region" description="Low complexity" evidence="1">
    <location>
        <begin position="309"/>
        <end position="321"/>
    </location>
</feature>
<evidence type="ECO:0000259" key="2">
    <source>
        <dbReference type="Pfam" id="PF02120"/>
    </source>
</evidence>
<keyword evidence="4" id="KW-1185">Reference proteome</keyword>
<dbReference type="RefSeq" id="WP_092759786.1">
    <property type="nucleotide sequence ID" value="NZ_FNZQ01000001.1"/>
</dbReference>
<feature type="region of interest" description="Disordered" evidence="1">
    <location>
        <begin position="452"/>
        <end position="503"/>
    </location>
</feature>
<feature type="region of interest" description="Disordered" evidence="1">
    <location>
        <begin position="1"/>
        <end position="78"/>
    </location>
</feature>
<dbReference type="AlphaFoldDB" id="A0A1H7HFZ9"/>
<dbReference type="STRING" id="188906.SAMN04488526_0704"/>
<dbReference type="OrthoDB" id="7203912at2"/>
<dbReference type="Gene3D" id="3.30.750.140">
    <property type="match status" value="1"/>
</dbReference>
<feature type="domain" description="Flagellar hook-length control protein-like C-terminal" evidence="2">
    <location>
        <begin position="382"/>
        <end position="456"/>
    </location>
</feature>
<dbReference type="Proteomes" id="UP000199283">
    <property type="component" value="Unassembled WGS sequence"/>
</dbReference>
<dbReference type="InterPro" id="IPR038610">
    <property type="entry name" value="FliK-like_C_sf"/>
</dbReference>
<dbReference type="Pfam" id="PF02120">
    <property type="entry name" value="Flg_hook"/>
    <property type="match status" value="1"/>
</dbReference>
<dbReference type="EMBL" id="FNZQ01000001">
    <property type="protein sequence ID" value="SEK49306.1"/>
    <property type="molecule type" value="Genomic_DNA"/>
</dbReference>
<feature type="compositionally biased region" description="Basic and acidic residues" evidence="1">
    <location>
        <begin position="452"/>
        <end position="470"/>
    </location>
</feature>
<evidence type="ECO:0000313" key="3">
    <source>
        <dbReference type="EMBL" id="SEK49306.1"/>
    </source>
</evidence>
<evidence type="ECO:0000313" key="4">
    <source>
        <dbReference type="Proteomes" id="UP000199283"/>
    </source>
</evidence>
<dbReference type="CDD" id="cd17470">
    <property type="entry name" value="T3SS_Flik_C"/>
    <property type="match status" value="1"/>
</dbReference>
<proteinExistence type="predicted"/>
<name>A0A1H7HFZ9_9RHOB</name>
<sequence length="503" mass="52423">MTPELSMRPHNGSAPGGSAPIGLASPEGGVGEFQAILQHAPRDTGRTSRTGENRPSTPDGRTERESPPDLSRITAGVEDGALRDLPEWLRVALSSNHADSAAEFSEITADIGTAAAPAKPPPDPAGLPATAPDHIPSSSNQTASRLDGRGVNWPEPTPPVDAMRRLPTAHPVSSDRTAVISDAQGIRPNVAGPPQGKVIGPMEPPSDATVRSDQRPGAPILNDRAHTKRPSPDLDMPGSVSRSATPDDMRPVQDVPRRIEVSPAPVTSALKPAFDPIRPGTTAFPEASSVKIDISRIQSAAPTPAQGFSAPPFDAPTAPTAPTVSLSATEAAAMSIPATALVTPVDLRAVSPVALTQLPEALSAQVKAFGNGAPTPGTLLAADGTLSTEMELAPADLGRLRVSLQTTERGLHLAITVERPEALLAVRQHLDTFHRSLITDGVTLDSIDIDTGDRSGGFERHAPRAPERRGSGARQDASPDTDVSISHDTPGRRTEPGRLDLSF</sequence>
<organism evidence="3 4">
    <name type="scientific">Jannaschia helgolandensis</name>
    <dbReference type="NCBI Taxonomy" id="188906"/>
    <lineage>
        <taxon>Bacteria</taxon>
        <taxon>Pseudomonadati</taxon>
        <taxon>Pseudomonadota</taxon>
        <taxon>Alphaproteobacteria</taxon>
        <taxon>Rhodobacterales</taxon>
        <taxon>Roseobacteraceae</taxon>
        <taxon>Jannaschia</taxon>
    </lineage>
</organism>
<gene>
    <name evidence="3" type="ORF">SAMN04488526_0704</name>
</gene>
<feature type="compositionally biased region" description="Basic and acidic residues" evidence="1">
    <location>
        <begin position="489"/>
        <end position="503"/>
    </location>
</feature>
<feature type="region of interest" description="Disordered" evidence="1">
    <location>
        <begin position="302"/>
        <end position="321"/>
    </location>
</feature>
<dbReference type="InterPro" id="IPR021136">
    <property type="entry name" value="Flagellar_hook_control-like_C"/>
</dbReference>
<protein>
    <submittedName>
        <fullName evidence="3">Hook-length control protein FliK</fullName>
    </submittedName>
</protein>
<evidence type="ECO:0000256" key="1">
    <source>
        <dbReference type="SAM" id="MobiDB-lite"/>
    </source>
</evidence>
<reference evidence="3 4" key="1">
    <citation type="submission" date="2016-10" db="EMBL/GenBank/DDBJ databases">
        <authorList>
            <person name="de Groot N.N."/>
        </authorList>
    </citation>
    <scope>NUCLEOTIDE SEQUENCE [LARGE SCALE GENOMIC DNA]</scope>
    <source>
        <strain evidence="3 4">DSM 14858</strain>
    </source>
</reference>